<dbReference type="InterPro" id="IPR017853">
    <property type="entry name" value="GH"/>
</dbReference>
<feature type="compositionally biased region" description="Low complexity" evidence="1">
    <location>
        <begin position="1"/>
        <end position="15"/>
    </location>
</feature>
<dbReference type="Proteomes" id="UP000002941">
    <property type="component" value="Unassembled WGS sequence"/>
</dbReference>
<feature type="region of interest" description="Disordered" evidence="1">
    <location>
        <begin position="1"/>
        <end position="37"/>
    </location>
</feature>
<dbReference type="PATRIC" id="fig|1125718.3.peg.217"/>
<dbReference type="SUPFAM" id="SSF51445">
    <property type="entry name" value="(Trans)glycosidases"/>
    <property type="match status" value="1"/>
</dbReference>
<dbReference type="eggNOG" id="ENOG5033QPV">
    <property type="taxonomic scope" value="Bacteria"/>
</dbReference>
<feature type="region of interest" description="Disordered" evidence="1">
    <location>
        <begin position="428"/>
        <end position="480"/>
    </location>
</feature>
<reference evidence="2 3" key="1">
    <citation type="submission" date="2012-05" db="EMBL/GenBank/DDBJ databases">
        <authorList>
            <person name="Harkins D.M."/>
            <person name="Madupu R."/>
            <person name="Durkin A.S."/>
            <person name="Torralba M."/>
            <person name="Methe B."/>
            <person name="Sutton G.G."/>
            <person name="Nelson K.E."/>
        </authorList>
    </citation>
    <scope>NUCLEOTIDE SEQUENCE [LARGE SCALE GENOMIC DNA]</scope>
    <source>
        <strain evidence="2 3">F0489</strain>
    </source>
</reference>
<feature type="compositionally biased region" description="Basic and acidic residues" evidence="1">
    <location>
        <begin position="22"/>
        <end position="37"/>
    </location>
</feature>
<feature type="compositionally biased region" description="Low complexity" evidence="1">
    <location>
        <begin position="357"/>
        <end position="378"/>
    </location>
</feature>
<evidence type="ECO:0000256" key="1">
    <source>
        <dbReference type="SAM" id="MobiDB-lite"/>
    </source>
</evidence>
<evidence type="ECO:0000313" key="3">
    <source>
        <dbReference type="Proteomes" id="UP000002941"/>
    </source>
</evidence>
<feature type="compositionally biased region" description="Basic and acidic residues" evidence="1">
    <location>
        <begin position="339"/>
        <end position="348"/>
    </location>
</feature>
<accession>J0XFI3</accession>
<feature type="compositionally biased region" description="Low complexity" evidence="1">
    <location>
        <begin position="438"/>
        <end position="453"/>
    </location>
</feature>
<sequence length="711" mass="73324">MTATPTPEASAAPITENSAHTGPDHPAPDGPDRFDQGRKLVIASAQGAQDADEWVAEARDTGVTVMRLTDVIASSLEDCVDDPERKYEQMDSKARAAVDAGMGIVLDLSFIRDAAIRAGRNPYRTDFDWEPYVTSLLTRPFPAGGTYGTSEHVIYISLPGEPHVDWGDDPNEKADSAEDLIAFYQRLARVVRRAGVDRPLAAAGFVQHTADGNGTEAGLDITAVYSLVEVDVCTTHAYDQESLDALLMLTRYAHALGKPFIMEETGRDASDRSDAERADWLARVQKACATAGVDGVGVWEVEQSRGFDVQPPQHPLTAAAVRRMVDAVIPEGISVQKDPVTHGEHAATPDEAVSPDAPGADPTGTSGAAGSAGSTGSADDAEGGDEPSAVTKAEIVSVAAPGIDGDGTVDDGARFSAQPKGIADIAAVAGSSSGGDGSDAPVPEAVADAAASDDSGEEEGQAEAASQGANGAAVPVDADGGGREELAEAASGGAIITGLPTGWPEAAAYGADSEGAGLESGSSIDSIESIDSVIRVIRGELPVLQRPAVSSSSSSHDLVDVDSVPVPDSPVVERVEGVGERIEGIEGIKRVEGAGSIESPEDMTSLEGEEEAIWRSAFAGDNADGADSPAVAETSEAVRSDVVGDEGRGDQQGGSGVSKNALHVVLSPNEPFVDVADVIDAVDGADEDVEDPEHPENEIPRRAWDDLPPLN</sequence>
<feature type="compositionally biased region" description="Basic and acidic residues" evidence="1">
    <location>
        <begin position="692"/>
        <end position="705"/>
    </location>
</feature>
<dbReference type="OrthoDB" id="3252567at2"/>
<dbReference type="AlphaFoldDB" id="J0XFI3"/>
<gene>
    <name evidence="2" type="ORF">HMPREF1318_0688</name>
</gene>
<dbReference type="Gene3D" id="3.20.20.80">
    <property type="entry name" value="Glycosidases"/>
    <property type="match status" value="1"/>
</dbReference>
<protein>
    <submittedName>
        <fullName evidence="2">Uncharacterized protein</fullName>
    </submittedName>
</protein>
<dbReference type="RefSeq" id="WP_008729643.1">
    <property type="nucleotide sequence ID" value="NZ_AKFT01000011.1"/>
</dbReference>
<feature type="compositionally biased region" description="Low complexity" evidence="1">
    <location>
        <begin position="462"/>
        <end position="478"/>
    </location>
</feature>
<feature type="region of interest" description="Disordered" evidence="1">
    <location>
        <begin position="620"/>
        <end position="659"/>
    </location>
</feature>
<name>J0XFI3_9ACTO</name>
<dbReference type="EMBL" id="AKFT01000011">
    <property type="protein sequence ID" value="EJF47481.1"/>
    <property type="molecule type" value="Genomic_DNA"/>
</dbReference>
<evidence type="ECO:0000313" key="2">
    <source>
        <dbReference type="EMBL" id="EJF47481.1"/>
    </source>
</evidence>
<feature type="region of interest" description="Disordered" evidence="1">
    <location>
        <begin position="681"/>
        <end position="711"/>
    </location>
</feature>
<feature type="region of interest" description="Disordered" evidence="1">
    <location>
        <begin position="333"/>
        <end position="388"/>
    </location>
</feature>
<organism evidence="2 3">
    <name type="scientific">Actinomyces massiliensis F0489</name>
    <dbReference type="NCBI Taxonomy" id="1125718"/>
    <lineage>
        <taxon>Bacteria</taxon>
        <taxon>Bacillati</taxon>
        <taxon>Actinomycetota</taxon>
        <taxon>Actinomycetes</taxon>
        <taxon>Actinomycetales</taxon>
        <taxon>Actinomycetaceae</taxon>
        <taxon>Actinomyces</taxon>
    </lineage>
</organism>
<comment type="caution">
    <text evidence="2">The sequence shown here is derived from an EMBL/GenBank/DDBJ whole genome shotgun (WGS) entry which is preliminary data.</text>
</comment>
<proteinExistence type="predicted"/>
<keyword evidence="3" id="KW-1185">Reference proteome</keyword>